<feature type="domain" description="Radical SAM core" evidence="8">
    <location>
        <begin position="34"/>
        <end position="243"/>
    </location>
</feature>
<keyword evidence="7" id="KW-0456">Lyase</keyword>
<evidence type="ECO:0000256" key="1">
    <source>
        <dbReference type="ARBA" id="ARBA00022485"/>
    </source>
</evidence>
<organism evidence="9">
    <name type="scientific">uncultured Caudovirales phage</name>
    <dbReference type="NCBI Taxonomy" id="2100421"/>
    <lineage>
        <taxon>Viruses</taxon>
        <taxon>Duplodnaviria</taxon>
        <taxon>Heunggongvirae</taxon>
        <taxon>Uroviricota</taxon>
        <taxon>Caudoviricetes</taxon>
        <taxon>Peduoviridae</taxon>
        <taxon>Maltschvirus</taxon>
        <taxon>Maltschvirus maltsch</taxon>
    </lineage>
</organism>
<dbReference type="EMBL" id="LR797210">
    <property type="protein sequence ID" value="CAB4194475.1"/>
    <property type="molecule type" value="Genomic_DNA"/>
</dbReference>
<keyword evidence="5" id="KW-0408">Iron</keyword>
<dbReference type="CDD" id="cd01335">
    <property type="entry name" value="Radical_SAM"/>
    <property type="match status" value="1"/>
</dbReference>
<evidence type="ECO:0000313" key="9">
    <source>
        <dbReference type="EMBL" id="CAB4194475.1"/>
    </source>
</evidence>
<protein>
    <submittedName>
        <fullName evidence="9">NrdG Organic radical activating enzymes</fullName>
    </submittedName>
</protein>
<proteinExistence type="inferred from homology"/>
<dbReference type="InterPro" id="IPR024924">
    <property type="entry name" value="7-CO-7-deazaguanine_synth-like"/>
</dbReference>
<dbReference type="Gene3D" id="3.20.20.70">
    <property type="entry name" value="Aldolase class I"/>
    <property type="match status" value="1"/>
</dbReference>
<keyword evidence="1" id="KW-0004">4Fe-4S</keyword>
<evidence type="ECO:0000256" key="6">
    <source>
        <dbReference type="ARBA" id="ARBA00023014"/>
    </source>
</evidence>
<accession>A0A6J5RQ64</accession>
<keyword evidence="3" id="KW-0479">Metal-binding</keyword>
<dbReference type="PIRSF" id="PIRSF000370">
    <property type="entry name" value="QueE"/>
    <property type="match status" value="1"/>
</dbReference>
<dbReference type="Pfam" id="PF04055">
    <property type="entry name" value="Radical_SAM"/>
    <property type="match status" value="1"/>
</dbReference>
<evidence type="ECO:0000256" key="7">
    <source>
        <dbReference type="ARBA" id="ARBA00023239"/>
    </source>
</evidence>
<dbReference type="GO" id="GO:0051539">
    <property type="term" value="F:4 iron, 4 sulfur cluster binding"/>
    <property type="evidence" value="ECO:0007669"/>
    <property type="project" value="UniProtKB-KW"/>
</dbReference>
<dbReference type="InterPro" id="IPR007197">
    <property type="entry name" value="rSAM"/>
</dbReference>
<keyword evidence="6" id="KW-0411">Iron-sulfur</keyword>
<evidence type="ECO:0000259" key="8">
    <source>
        <dbReference type="PROSITE" id="PS51918"/>
    </source>
</evidence>
<keyword evidence="4" id="KW-0460">Magnesium</keyword>
<dbReference type="GO" id="GO:0046872">
    <property type="term" value="F:metal ion binding"/>
    <property type="evidence" value="ECO:0007669"/>
    <property type="project" value="UniProtKB-KW"/>
</dbReference>
<keyword evidence="2" id="KW-0949">S-adenosyl-L-methionine</keyword>
<dbReference type="PANTHER" id="PTHR42836:SF1">
    <property type="entry name" value="7-CARBOXY-7-DEAZAGUANINE SYNTHASE"/>
    <property type="match status" value="1"/>
</dbReference>
<evidence type="ECO:0000256" key="5">
    <source>
        <dbReference type="ARBA" id="ARBA00023004"/>
    </source>
</evidence>
<dbReference type="PROSITE" id="PS51918">
    <property type="entry name" value="RADICAL_SAM"/>
    <property type="match status" value="1"/>
</dbReference>
<dbReference type="InterPro" id="IPR058240">
    <property type="entry name" value="rSAM_sf"/>
</dbReference>
<dbReference type="SFLD" id="SFLDS00029">
    <property type="entry name" value="Radical_SAM"/>
    <property type="match status" value="1"/>
</dbReference>
<dbReference type="InterPro" id="IPR013785">
    <property type="entry name" value="Aldolase_TIM"/>
</dbReference>
<dbReference type="PANTHER" id="PTHR42836">
    <property type="entry name" value="7-CARBOXY-7-DEAZAGUANINE SYNTHASE"/>
    <property type="match status" value="1"/>
</dbReference>
<evidence type="ECO:0000256" key="3">
    <source>
        <dbReference type="ARBA" id="ARBA00022723"/>
    </source>
</evidence>
<evidence type="ECO:0000256" key="2">
    <source>
        <dbReference type="ARBA" id="ARBA00022691"/>
    </source>
</evidence>
<reference evidence="9" key="1">
    <citation type="submission" date="2020-05" db="EMBL/GenBank/DDBJ databases">
        <authorList>
            <person name="Chiriac C."/>
            <person name="Salcher M."/>
            <person name="Ghai R."/>
            <person name="Kavagutti S V."/>
        </authorList>
    </citation>
    <scope>NUCLEOTIDE SEQUENCE</scope>
</reference>
<name>A0A6J5RQ64_9CAUD</name>
<dbReference type="HAMAP" id="MF_00917">
    <property type="entry name" value="QueE"/>
    <property type="match status" value="1"/>
</dbReference>
<sequence>MQINIQPIEKLARSDGLRLDVHSIFATIQGEGPFTGHPCVFVRLAGCNLQCPGCDTDYTEDRRMMQIYEIAESVASVLKASGSTRAKVPLVVITGGEPFRQNITPLCKELHGRGHTIQIETNGTMDPGGAFLSFQDTFADEVTVVCSPKASRIHIGARQAADCYKYVMHHGSVDPDDGLPLLALGNPAVPRLARPGTDTPIYLQPMDSGDEKENQLSLAACISSCRKYGYILQLQTHKLIGLP</sequence>
<dbReference type="SUPFAM" id="SSF102114">
    <property type="entry name" value="Radical SAM enzymes"/>
    <property type="match status" value="1"/>
</dbReference>
<gene>
    <name evidence="9" type="ORF">UFOVP1254_78</name>
</gene>
<dbReference type="GO" id="GO:0016829">
    <property type="term" value="F:lyase activity"/>
    <property type="evidence" value="ECO:0007669"/>
    <property type="project" value="UniProtKB-KW"/>
</dbReference>
<evidence type="ECO:0000256" key="4">
    <source>
        <dbReference type="ARBA" id="ARBA00022842"/>
    </source>
</evidence>